<feature type="transmembrane region" description="Helical" evidence="2">
    <location>
        <begin position="313"/>
        <end position="334"/>
    </location>
</feature>
<evidence type="ECO:0000313" key="5">
    <source>
        <dbReference type="Proteomes" id="UP000672602"/>
    </source>
</evidence>
<keyword evidence="5" id="KW-1185">Reference proteome</keyword>
<feature type="transmembrane region" description="Helical" evidence="2">
    <location>
        <begin position="598"/>
        <end position="614"/>
    </location>
</feature>
<dbReference type="GO" id="GO:0005886">
    <property type="term" value="C:plasma membrane"/>
    <property type="evidence" value="ECO:0007669"/>
    <property type="project" value="UniProtKB-SubCell"/>
</dbReference>
<feature type="transmembrane region" description="Helical" evidence="2">
    <location>
        <begin position="187"/>
        <end position="213"/>
    </location>
</feature>
<name>A0A8J7V158_9PROT</name>
<dbReference type="PANTHER" id="PTHR43849">
    <property type="entry name" value="BLL3936 PROTEIN"/>
    <property type="match status" value="1"/>
</dbReference>
<accession>A0A8J7V158</accession>
<dbReference type="AlphaFoldDB" id="A0A8J7V158"/>
<keyword evidence="1" id="KW-0813">Transport</keyword>
<comment type="subcellular location">
    <subcellularLocation>
        <location evidence="1">Cell inner membrane</location>
        <topology evidence="1">Multi-pass membrane protein</topology>
    </subcellularLocation>
</comment>
<keyword evidence="2" id="KW-0812">Transmembrane</keyword>
<keyword evidence="2" id="KW-0472">Membrane</keyword>
<dbReference type="RefSeq" id="WP_210682043.1">
    <property type="nucleotide sequence ID" value="NZ_JAGMWN010000004.1"/>
</dbReference>
<feature type="domain" description="TRAP C4-dicarboxylate transport system permease DctM subunit" evidence="3">
    <location>
        <begin position="129"/>
        <end position="565"/>
    </location>
</feature>
<keyword evidence="1" id="KW-1003">Cell membrane</keyword>
<dbReference type="InterPro" id="IPR010656">
    <property type="entry name" value="DctM"/>
</dbReference>
<feature type="transmembrane region" description="Helical" evidence="2">
    <location>
        <begin position="380"/>
        <end position="398"/>
    </location>
</feature>
<feature type="transmembrane region" description="Helical" evidence="2">
    <location>
        <begin position="570"/>
        <end position="593"/>
    </location>
</feature>
<protein>
    <submittedName>
        <fullName evidence="4">TRAP transporter fused permease subunit</fullName>
    </submittedName>
</protein>
<comment type="function">
    <text evidence="1">Part of the tripartite ATP-independent periplasmic (TRAP) transport system.</text>
</comment>
<proteinExistence type="predicted"/>
<feature type="transmembrane region" description="Helical" evidence="2">
    <location>
        <begin position="456"/>
        <end position="473"/>
    </location>
</feature>
<feature type="transmembrane region" description="Helical" evidence="2">
    <location>
        <begin position="418"/>
        <end position="436"/>
    </location>
</feature>
<dbReference type="GO" id="GO:0022857">
    <property type="term" value="F:transmembrane transporter activity"/>
    <property type="evidence" value="ECO:0007669"/>
    <property type="project" value="UniProtKB-UniRule"/>
</dbReference>
<feature type="transmembrane region" description="Helical" evidence="2">
    <location>
        <begin position="89"/>
        <end position="109"/>
    </location>
</feature>
<dbReference type="NCBIfam" id="TIGR02123">
    <property type="entry name" value="TRAP_fused"/>
    <property type="match status" value="1"/>
</dbReference>
<evidence type="ECO:0000256" key="1">
    <source>
        <dbReference type="RuleBase" id="RU369079"/>
    </source>
</evidence>
<dbReference type="Pfam" id="PF06808">
    <property type="entry name" value="DctM"/>
    <property type="match status" value="1"/>
</dbReference>
<dbReference type="PANTHER" id="PTHR43849:SF2">
    <property type="entry name" value="BLL3936 PROTEIN"/>
    <property type="match status" value="1"/>
</dbReference>
<evidence type="ECO:0000256" key="2">
    <source>
        <dbReference type="SAM" id="Phobius"/>
    </source>
</evidence>
<organism evidence="4 5">
    <name type="scientific">Marivibrio halodurans</name>
    <dbReference type="NCBI Taxonomy" id="2039722"/>
    <lineage>
        <taxon>Bacteria</taxon>
        <taxon>Pseudomonadati</taxon>
        <taxon>Pseudomonadota</taxon>
        <taxon>Alphaproteobacteria</taxon>
        <taxon>Rhodospirillales</taxon>
        <taxon>Rhodospirillaceae</taxon>
        <taxon>Marivibrio</taxon>
    </lineage>
</organism>
<comment type="caution">
    <text evidence="4">The sequence shown here is derived from an EMBL/GenBank/DDBJ whole genome shotgun (WGS) entry which is preliminary data.</text>
</comment>
<dbReference type="InterPro" id="IPR011853">
    <property type="entry name" value="TRAP_DctM-Dct_fused"/>
</dbReference>
<feature type="transmembrane region" description="Helical" evidence="2">
    <location>
        <begin position="26"/>
        <end position="45"/>
    </location>
</feature>
<keyword evidence="1" id="KW-0997">Cell inner membrane</keyword>
<dbReference type="Proteomes" id="UP000672602">
    <property type="component" value="Unassembled WGS sequence"/>
</dbReference>
<gene>
    <name evidence="4" type="ORF">KAJ83_10615</name>
</gene>
<feature type="transmembrane region" description="Helical" evidence="2">
    <location>
        <begin position="234"/>
        <end position="258"/>
    </location>
</feature>
<keyword evidence="2" id="KW-1133">Transmembrane helix</keyword>
<feature type="transmembrane region" description="Helical" evidence="2">
    <location>
        <begin position="480"/>
        <end position="497"/>
    </location>
</feature>
<dbReference type="EMBL" id="JAGMWN010000004">
    <property type="protein sequence ID" value="MBP5857461.1"/>
    <property type="molecule type" value="Genomic_DNA"/>
</dbReference>
<feature type="transmembrane region" description="Helical" evidence="2">
    <location>
        <begin position="503"/>
        <end position="527"/>
    </location>
</feature>
<feature type="transmembrane region" description="Helical" evidence="2">
    <location>
        <begin position="60"/>
        <end position="77"/>
    </location>
</feature>
<feature type="transmembrane region" description="Helical" evidence="2">
    <location>
        <begin position="539"/>
        <end position="558"/>
    </location>
</feature>
<reference evidence="4" key="1">
    <citation type="submission" date="2021-04" db="EMBL/GenBank/DDBJ databases">
        <authorList>
            <person name="Zhang D.-C."/>
        </authorList>
    </citation>
    <scope>NUCLEOTIDE SEQUENCE</scope>
    <source>
        <strain evidence="4">CGMCC 1.15697</strain>
    </source>
</reference>
<evidence type="ECO:0000259" key="3">
    <source>
        <dbReference type="Pfam" id="PF06808"/>
    </source>
</evidence>
<evidence type="ECO:0000313" key="4">
    <source>
        <dbReference type="EMBL" id="MBP5857461.1"/>
    </source>
</evidence>
<feature type="transmembrane region" description="Helical" evidence="2">
    <location>
        <begin position="355"/>
        <end position="374"/>
    </location>
</feature>
<feature type="transmembrane region" description="Helical" evidence="2">
    <location>
        <begin position="145"/>
        <end position="167"/>
    </location>
</feature>
<sequence>MQQQSQTQQPESGLDRRFRSLRGAEGAVASGLLILLVAMGVAWAAELQYYLPFPVFREQFLGAFLGATFAVTFLTCRRTKTETADKVPFVDWLLSLGGVAVGGYIALWYPDVAYSLSSLSPERYLLGFLAILLTLEATRRLLGWTLIWLALAVCVYAFAASYLPGFLNGRGSSPERIATYVFLDSNGILGVTLSVTATVVVSFILFGQVLFGIKGDRFFTDIALSLLGRYRGGTAKVAVLSSSLFGTVSGSAVSNVVVSGSLTIPMMKRSGYRGESAAAIEAVTSTGGQIMPPVMGVAAFIIAEYLGVPYLDIVVAAALPALLYYLSLLLQVDLEAARDNLTGFSKDALPKLRGVMNRGWIYLLPIVVLIYTLLIARWPAGKAGVAAAGVALLAGFIFRDTRMTPGAILTCLRTSGRIMLSLVIMSILAGIVIGGLQLSGLTFKFSLMLSEAGGGQLLLMLILTAGACIVLGLGMPTTVIYVMLAVLIAPALVQLGVEPMAAHFFIFYFGMLSMITPPVCIATYTAASIADADFWKSGLLGMRFGIVAYIVPFIFVYHPELLMQGAPADIVLAAVTTMIAVGLLAVGCVGYLFRRTGLAERLGFLLSSLLLLLPPDGQTLILTNVAGLCLGAALSVMNYLGARRAGVGDRP</sequence>
<feature type="transmembrane region" description="Helical" evidence="2">
    <location>
        <begin position="620"/>
        <end position="640"/>
    </location>
</feature>